<dbReference type="RefSeq" id="WP_190128029.1">
    <property type="nucleotide sequence ID" value="NZ_BNBD01000001.1"/>
</dbReference>
<keyword evidence="5" id="KW-0648">Protein biosynthesis</keyword>
<keyword evidence="2" id="KW-0342">GTP-binding</keyword>
<dbReference type="EMBL" id="BNBD01000001">
    <property type="protein sequence ID" value="GHF30128.1"/>
    <property type="molecule type" value="Genomic_DNA"/>
</dbReference>
<dbReference type="Gene3D" id="3.40.50.300">
    <property type="entry name" value="P-loop containing nucleotide triphosphate hydrolases"/>
    <property type="match status" value="1"/>
</dbReference>
<dbReference type="GO" id="GO:0003746">
    <property type="term" value="F:translation elongation factor activity"/>
    <property type="evidence" value="ECO:0007669"/>
    <property type="project" value="UniProtKB-KW"/>
</dbReference>
<reference evidence="5" key="2">
    <citation type="submission" date="2020-09" db="EMBL/GenBank/DDBJ databases">
        <authorList>
            <person name="Sun Q."/>
            <person name="Ohkuma M."/>
        </authorList>
    </citation>
    <scope>NUCLEOTIDE SEQUENCE</scope>
    <source>
        <strain evidence="5">JCM 4059</strain>
    </source>
</reference>
<feature type="domain" description="Translation elongation factor EFTu-like" evidence="4">
    <location>
        <begin position="187"/>
        <end position="252"/>
    </location>
</feature>
<dbReference type="GO" id="GO:0005525">
    <property type="term" value="F:GTP binding"/>
    <property type="evidence" value="ECO:0007669"/>
    <property type="project" value="UniProtKB-KW"/>
</dbReference>
<dbReference type="InterPro" id="IPR000795">
    <property type="entry name" value="T_Tr_GTP-bd_dom"/>
</dbReference>
<evidence type="ECO:0000256" key="2">
    <source>
        <dbReference type="ARBA" id="ARBA00023134"/>
    </source>
</evidence>
<protein>
    <submittedName>
        <fullName evidence="5">Elongation factor Tu-3</fullName>
    </submittedName>
</protein>
<dbReference type="PANTHER" id="PTHR43721">
    <property type="entry name" value="ELONGATION FACTOR TU-RELATED"/>
    <property type="match status" value="1"/>
</dbReference>
<keyword evidence="5" id="KW-0251">Elongation factor</keyword>
<dbReference type="InterPro" id="IPR050055">
    <property type="entry name" value="EF-Tu_GTPase"/>
</dbReference>
<dbReference type="AlphaFoldDB" id="A0A919EB17"/>
<accession>A0A919EB17</accession>
<comment type="caution">
    <text evidence="5">The sequence shown here is derived from an EMBL/GenBank/DDBJ whole genome shotgun (WGS) entry which is preliminary data.</text>
</comment>
<dbReference type="InterPro" id="IPR027417">
    <property type="entry name" value="P-loop_NTPase"/>
</dbReference>
<dbReference type="Pfam" id="PF03144">
    <property type="entry name" value="GTP_EFTU_D2"/>
    <property type="match status" value="1"/>
</dbReference>
<evidence type="ECO:0000313" key="6">
    <source>
        <dbReference type="Proteomes" id="UP000638313"/>
    </source>
</evidence>
<dbReference type="SUPFAM" id="SSF50465">
    <property type="entry name" value="EF-Tu/eEF-1alpha/eIF2-gamma C-terminal domain"/>
    <property type="match status" value="1"/>
</dbReference>
<dbReference type="GO" id="GO:0003924">
    <property type="term" value="F:GTPase activity"/>
    <property type="evidence" value="ECO:0007669"/>
    <property type="project" value="InterPro"/>
</dbReference>
<evidence type="ECO:0000313" key="5">
    <source>
        <dbReference type="EMBL" id="GHF30128.1"/>
    </source>
</evidence>
<name>A0A919EB17_9ACTN</name>
<dbReference type="InterPro" id="IPR009000">
    <property type="entry name" value="Transl_B-barrel_sf"/>
</dbReference>
<proteinExistence type="predicted"/>
<feature type="domain" description="Tr-type G" evidence="3">
    <location>
        <begin position="48"/>
        <end position="166"/>
    </location>
</feature>
<sequence>MKPQAYVRTKPHLNIATLGPAGHGKTTLTAAVARLLGAAPPAGPAALRTEYETGTRHYAHADVPGAARQLPALDGAVLVVAATGGVPPGTAEHLLLAHAAGARHLVVALTRADEAGPGRVRTAEQDVRRLLAAHGFDAVRTPVVQVSPHAVASVQALLDAVDTCVPTPVRYTQAPFLLAVEDAADGTVTGVLERGTLRPGDRAALTPSGRTATVTAVRTFGKTLEAAQAGDVVTATLGGPAAAGLRRGDVLAVPGSIVLARGFTARVHLPAPPRGPLRLQLRTAMVPGTLTPGDAGTATVALGRPLPVEEGMAFAVRGEAGVLGHGTVTSVP</sequence>
<reference evidence="5" key="1">
    <citation type="journal article" date="2014" name="Int. J. Syst. Evol. Microbiol.">
        <title>Complete genome sequence of Corynebacterium casei LMG S-19264T (=DSM 44701T), isolated from a smear-ripened cheese.</title>
        <authorList>
            <consortium name="US DOE Joint Genome Institute (JGI-PGF)"/>
            <person name="Walter F."/>
            <person name="Albersmeier A."/>
            <person name="Kalinowski J."/>
            <person name="Ruckert C."/>
        </authorList>
    </citation>
    <scope>NUCLEOTIDE SEQUENCE</scope>
    <source>
        <strain evidence="5">JCM 4059</strain>
    </source>
</reference>
<dbReference type="InterPro" id="IPR009001">
    <property type="entry name" value="Transl_elong_EF1A/Init_IF2_C"/>
</dbReference>
<dbReference type="PANTHER" id="PTHR43721:SF22">
    <property type="entry name" value="ELONGATION FACTOR TU, MITOCHONDRIAL"/>
    <property type="match status" value="1"/>
</dbReference>
<organism evidence="5 6">
    <name type="scientific">Streptomyces mashuensis</name>
    <dbReference type="NCBI Taxonomy" id="33904"/>
    <lineage>
        <taxon>Bacteria</taxon>
        <taxon>Bacillati</taxon>
        <taxon>Actinomycetota</taxon>
        <taxon>Actinomycetes</taxon>
        <taxon>Kitasatosporales</taxon>
        <taxon>Streptomycetaceae</taxon>
        <taxon>Streptomyces</taxon>
    </lineage>
</organism>
<dbReference type="Proteomes" id="UP000638313">
    <property type="component" value="Unassembled WGS sequence"/>
</dbReference>
<dbReference type="InterPro" id="IPR004161">
    <property type="entry name" value="EFTu-like_2"/>
</dbReference>
<dbReference type="SUPFAM" id="SSF52540">
    <property type="entry name" value="P-loop containing nucleoside triphosphate hydrolases"/>
    <property type="match status" value="1"/>
</dbReference>
<evidence type="ECO:0000259" key="4">
    <source>
        <dbReference type="Pfam" id="PF03144"/>
    </source>
</evidence>
<dbReference type="Gene3D" id="2.40.30.10">
    <property type="entry name" value="Translation factors"/>
    <property type="match status" value="2"/>
</dbReference>
<evidence type="ECO:0000256" key="1">
    <source>
        <dbReference type="ARBA" id="ARBA00022741"/>
    </source>
</evidence>
<keyword evidence="1" id="KW-0547">Nucleotide-binding</keyword>
<gene>
    <name evidence="5" type="primary">tuf3</name>
    <name evidence="5" type="ORF">GCM10010218_09230</name>
</gene>
<keyword evidence="6" id="KW-1185">Reference proteome</keyword>
<dbReference type="SUPFAM" id="SSF50447">
    <property type="entry name" value="Translation proteins"/>
    <property type="match status" value="1"/>
</dbReference>
<dbReference type="Pfam" id="PF00009">
    <property type="entry name" value="GTP_EFTU"/>
    <property type="match status" value="1"/>
</dbReference>
<evidence type="ECO:0000259" key="3">
    <source>
        <dbReference type="Pfam" id="PF00009"/>
    </source>
</evidence>
<dbReference type="GO" id="GO:0005829">
    <property type="term" value="C:cytosol"/>
    <property type="evidence" value="ECO:0007669"/>
    <property type="project" value="TreeGrafter"/>
</dbReference>